<dbReference type="HOGENOM" id="CLU_2809970_0_0_10"/>
<keyword evidence="3" id="KW-1185">Reference proteome</keyword>
<evidence type="ECO:0000313" key="2">
    <source>
        <dbReference type="EMBL" id="AFC24103.1"/>
    </source>
</evidence>
<sequence length="67" mass="7542">MLGMEQLPLPLLPLQQELAQQLLQTFAMTMVMPELLLLGSGLTMFHLLPLLEVHLIVMLMVMVSPML</sequence>
<dbReference type="KEGG" id="sgn:SGRA_1368"/>
<keyword evidence="1" id="KW-1133">Transmembrane helix</keyword>
<feature type="transmembrane region" description="Helical" evidence="1">
    <location>
        <begin position="43"/>
        <end position="63"/>
    </location>
</feature>
<accession>H6L6G1</accession>
<keyword evidence="1" id="KW-0812">Transmembrane</keyword>
<evidence type="ECO:0000313" key="3">
    <source>
        <dbReference type="Proteomes" id="UP000007519"/>
    </source>
</evidence>
<name>H6L6G1_SAPGL</name>
<dbReference type="Proteomes" id="UP000007519">
    <property type="component" value="Chromosome"/>
</dbReference>
<gene>
    <name evidence="2" type="ordered locus">SGRA_1368</name>
</gene>
<dbReference type="AlphaFoldDB" id="H6L6G1"/>
<keyword evidence="1" id="KW-0472">Membrane</keyword>
<evidence type="ECO:0000256" key="1">
    <source>
        <dbReference type="SAM" id="Phobius"/>
    </source>
</evidence>
<dbReference type="EMBL" id="CP002831">
    <property type="protein sequence ID" value="AFC24103.1"/>
    <property type="molecule type" value="Genomic_DNA"/>
</dbReference>
<reference evidence="2 3" key="1">
    <citation type="journal article" date="2012" name="Stand. Genomic Sci.">
        <title>Complete genome sequencing and analysis of Saprospira grandis str. Lewin, a predatory marine bacterium.</title>
        <authorList>
            <person name="Saw J.H."/>
            <person name="Yuryev A."/>
            <person name="Kanbe M."/>
            <person name="Hou S."/>
            <person name="Young A.G."/>
            <person name="Aizawa S."/>
            <person name="Alam M."/>
        </authorList>
    </citation>
    <scope>NUCLEOTIDE SEQUENCE [LARGE SCALE GENOMIC DNA]</scope>
    <source>
        <strain evidence="2 3">Lewin</strain>
    </source>
</reference>
<proteinExistence type="predicted"/>
<protein>
    <submittedName>
        <fullName evidence="2">Uncharacterized protein</fullName>
    </submittedName>
</protein>
<organism evidence="2 3">
    <name type="scientific">Saprospira grandis (strain Lewin)</name>
    <dbReference type="NCBI Taxonomy" id="984262"/>
    <lineage>
        <taxon>Bacteria</taxon>
        <taxon>Pseudomonadati</taxon>
        <taxon>Bacteroidota</taxon>
        <taxon>Saprospiria</taxon>
        <taxon>Saprospirales</taxon>
        <taxon>Saprospiraceae</taxon>
        <taxon>Saprospira</taxon>
    </lineage>
</organism>